<dbReference type="CDD" id="cd00081">
    <property type="entry name" value="Hint"/>
    <property type="match status" value="1"/>
</dbReference>
<feature type="domain" description="Hint" evidence="1">
    <location>
        <begin position="143"/>
        <end position="252"/>
    </location>
</feature>
<dbReference type="AlphaFoldDB" id="A0A1M5MSS5"/>
<dbReference type="Pfam" id="PF13403">
    <property type="entry name" value="Hint_2"/>
    <property type="match status" value="1"/>
</dbReference>
<evidence type="ECO:0000259" key="1">
    <source>
        <dbReference type="SMART" id="SM00306"/>
    </source>
</evidence>
<dbReference type="InterPro" id="IPR028992">
    <property type="entry name" value="Hedgehog/Intein_dom"/>
</dbReference>
<evidence type="ECO:0000313" key="3">
    <source>
        <dbReference type="Proteomes" id="UP000184074"/>
    </source>
</evidence>
<dbReference type="InterPro" id="IPR003587">
    <property type="entry name" value="Hint_dom_N"/>
</dbReference>
<dbReference type="EMBL" id="FQXB01000001">
    <property type="protein sequence ID" value="SHG79969.1"/>
    <property type="molecule type" value="Genomic_DNA"/>
</dbReference>
<dbReference type="RefSeq" id="WP_072899725.1">
    <property type="nucleotide sequence ID" value="NZ_FQXB01000001.1"/>
</dbReference>
<protein>
    <submittedName>
        <fullName evidence="2">Hint domain-containing protein</fullName>
    </submittedName>
</protein>
<sequence length="329" mass="36099">MATNSSVQTISVYVSDDFPVSEGVAQSEGMSFADDLVLDDIYRLWNRRERRALSLWVDDTGSFRVAGDSPTGRAGNQVVLDSCVTVMGTDSSTQEILLLVELEDGCVEEVYLLPLAHLIPQADYRLVRVDRHAATQRFAEVACVSFSKGTHITMGNGAQVPIEDLKVGDRVLTRDEGPQPIRWIGQTTIRATGDFAPILITKGALHNANDLLVSPDHRLFVYQRQDKLGTGRSDVLVKVGNLVDGERVIQQPGGYVDYFQLLFDSHQIIYAEGIAAESLLIDARNRAAVPDSFSGNEPQPTKDHLRYEVSASLLPSTDAVRLLRKAASS</sequence>
<gene>
    <name evidence="2" type="ORF">SAMN05444003_0981</name>
</gene>
<dbReference type="SMART" id="SM00306">
    <property type="entry name" value="HintN"/>
    <property type="match status" value="1"/>
</dbReference>
<organism evidence="2 3">
    <name type="scientific">Cognatiyoonia sediminum</name>
    <dbReference type="NCBI Taxonomy" id="1508389"/>
    <lineage>
        <taxon>Bacteria</taxon>
        <taxon>Pseudomonadati</taxon>
        <taxon>Pseudomonadota</taxon>
        <taxon>Alphaproteobacteria</taxon>
        <taxon>Rhodobacterales</taxon>
        <taxon>Paracoccaceae</taxon>
        <taxon>Cognatiyoonia</taxon>
    </lineage>
</organism>
<reference evidence="2 3" key="1">
    <citation type="submission" date="2016-11" db="EMBL/GenBank/DDBJ databases">
        <authorList>
            <person name="Jaros S."/>
            <person name="Januszkiewicz K."/>
            <person name="Wedrychowicz H."/>
        </authorList>
    </citation>
    <scope>NUCLEOTIDE SEQUENCE [LARGE SCALE GENOMIC DNA]</scope>
    <source>
        <strain evidence="2 3">DSM 28715</strain>
    </source>
</reference>
<proteinExistence type="predicted"/>
<evidence type="ECO:0000313" key="2">
    <source>
        <dbReference type="EMBL" id="SHG79969.1"/>
    </source>
</evidence>
<dbReference type="InterPro" id="IPR036844">
    <property type="entry name" value="Hint_dom_sf"/>
</dbReference>
<keyword evidence="3" id="KW-1185">Reference proteome</keyword>
<dbReference type="STRING" id="1508389.SAMN05444003_0981"/>
<dbReference type="SUPFAM" id="SSF51294">
    <property type="entry name" value="Hedgehog/intein (Hint) domain"/>
    <property type="match status" value="1"/>
</dbReference>
<dbReference type="Gene3D" id="2.170.16.10">
    <property type="entry name" value="Hedgehog/Intein (Hint) domain"/>
    <property type="match status" value="1"/>
</dbReference>
<dbReference type="Proteomes" id="UP000184074">
    <property type="component" value="Unassembled WGS sequence"/>
</dbReference>
<accession>A0A1M5MSS5</accession>
<name>A0A1M5MSS5_9RHOB</name>